<dbReference type="AlphaFoldDB" id="A0A563W1C9"/>
<sequence length="54" mass="6486">MIFFYTQKAYLNKQYKLSQSAKQKVIYILLNISNSYLVLLRARKAIVIARTRFR</sequence>
<dbReference type="EMBL" id="CAACVJ010000579">
    <property type="protein sequence ID" value="VEP17498.1"/>
    <property type="molecule type" value="Genomic_DNA"/>
</dbReference>
<proteinExistence type="predicted"/>
<organism evidence="1 2">
    <name type="scientific">Hyella patelloides LEGE 07179</name>
    <dbReference type="NCBI Taxonomy" id="945734"/>
    <lineage>
        <taxon>Bacteria</taxon>
        <taxon>Bacillati</taxon>
        <taxon>Cyanobacteriota</taxon>
        <taxon>Cyanophyceae</taxon>
        <taxon>Pleurocapsales</taxon>
        <taxon>Hyellaceae</taxon>
        <taxon>Hyella</taxon>
    </lineage>
</organism>
<name>A0A563W1C9_9CYAN</name>
<protein>
    <submittedName>
        <fullName evidence="1">Uncharacterized protein</fullName>
    </submittedName>
</protein>
<accession>A0A563W1C9</accession>
<reference evidence="1 2" key="1">
    <citation type="submission" date="2019-01" db="EMBL/GenBank/DDBJ databases">
        <authorList>
            <person name="Brito A."/>
        </authorList>
    </citation>
    <scope>NUCLEOTIDE SEQUENCE [LARGE SCALE GENOMIC DNA]</scope>
    <source>
        <strain evidence="1">1</strain>
    </source>
</reference>
<keyword evidence="2" id="KW-1185">Reference proteome</keyword>
<evidence type="ECO:0000313" key="2">
    <source>
        <dbReference type="Proteomes" id="UP000320055"/>
    </source>
</evidence>
<gene>
    <name evidence="1" type="ORF">H1P_620007</name>
</gene>
<dbReference type="Proteomes" id="UP000320055">
    <property type="component" value="Unassembled WGS sequence"/>
</dbReference>
<evidence type="ECO:0000313" key="1">
    <source>
        <dbReference type="EMBL" id="VEP17498.1"/>
    </source>
</evidence>